<keyword evidence="1" id="KW-0496">Mitochondrion</keyword>
<dbReference type="AlphaFoldDB" id="A0A1Y0B240"/>
<accession>A0A1Y0B240</accession>
<evidence type="ECO:0000313" key="1">
    <source>
        <dbReference type="EMBL" id="ART31454.1"/>
    </source>
</evidence>
<geneLocation type="mitochondrion" evidence="1"/>
<name>A0A1Y0B240_9LAMI</name>
<sequence length="50" mass="5822">MEELYFALKALNSHALLEWKAMKPAQWTPDAAHKPLAWVTQRTCYLEGFD</sequence>
<reference evidence="1" key="1">
    <citation type="submission" date="2017-03" db="EMBL/GenBank/DDBJ databases">
        <title>The mitochondrial genome of the carnivorous plant Utricularia reniformis (Lentibulariaceae): structure, comparative analysis and evolutionary landmarks.</title>
        <authorList>
            <person name="Silva S.R."/>
            <person name="Alvarenga D.O."/>
            <person name="Michael T.P."/>
            <person name="Miranda V.F.O."/>
            <person name="Varani A.M."/>
        </authorList>
    </citation>
    <scope>NUCLEOTIDE SEQUENCE</scope>
</reference>
<dbReference type="EMBL" id="KY774314">
    <property type="protein sequence ID" value="ART31454.1"/>
    <property type="molecule type" value="Genomic_DNA"/>
</dbReference>
<gene>
    <name evidence="1" type="ORF">AEK19_MT1244</name>
</gene>
<protein>
    <submittedName>
        <fullName evidence="1">Uncharacterized protein</fullName>
    </submittedName>
</protein>
<proteinExistence type="predicted"/>
<organism evidence="1">
    <name type="scientific">Utricularia reniformis</name>
    <dbReference type="NCBI Taxonomy" id="192314"/>
    <lineage>
        <taxon>Eukaryota</taxon>
        <taxon>Viridiplantae</taxon>
        <taxon>Streptophyta</taxon>
        <taxon>Embryophyta</taxon>
        <taxon>Tracheophyta</taxon>
        <taxon>Spermatophyta</taxon>
        <taxon>Magnoliopsida</taxon>
        <taxon>eudicotyledons</taxon>
        <taxon>Gunneridae</taxon>
        <taxon>Pentapetalae</taxon>
        <taxon>asterids</taxon>
        <taxon>lamiids</taxon>
        <taxon>Lamiales</taxon>
        <taxon>Lentibulariaceae</taxon>
        <taxon>Utricularia</taxon>
    </lineage>
</organism>